<evidence type="ECO:0000256" key="2">
    <source>
        <dbReference type="SAM" id="Phobius"/>
    </source>
</evidence>
<sequence length="167" mass="17670">MSAERTRPSVAFLLQHPAHFIALGFGAGLSPRAPGTVGSLLAWALYPLLRAPVSEGLFLLLLASFFLAGVIACDRTAKALGTKDPGAVVWDEMIAVWLVLFFCPPGLAWQAAGVALFRLFDIAKPEPIATLERRFRGGLGIMIDDLAAAGYVLLVLALAAHFLGEGA</sequence>
<feature type="transmembrane region" description="Helical" evidence="2">
    <location>
        <begin position="97"/>
        <end position="120"/>
    </location>
</feature>
<protein>
    <recommendedName>
        <fullName evidence="1">Phosphatidylglycerophosphatase A</fullName>
        <ecNumber evidence="1">3.1.3.27</ecNumber>
    </recommendedName>
    <alternativeName>
        <fullName evidence="1">Phosphatidylglycerolphosphate phosphatase A</fullName>
    </alternativeName>
</protein>
<comment type="pathway">
    <text evidence="1">Phospholipid metabolism; phosphatidylglycerol biosynthesis; phosphatidylglycerol from CDP-diacylglycerol: step 2/2.</text>
</comment>
<reference evidence="4 5" key="1">
    <citation type="journal article" date="2020" name="Curr. Microbiol.">
        <title>Tepidiphilus baoligensis sp. nov., a Novel Bacterium of the Family Hydrogenophilaceae Isolated from an Oil Reservoir.</title>
        <authorList>
            <person name="Zhang X."/>
            <person name="Wang G."/>
            <person name="Ma X."/>
            <person name="Yu J."/>
            <person name="You J."/>
            <person name="Xue Y."/>
            <person name="Ma Y."/>
        </authorList>
    </citation>
    <scope>NUCLEOTIDE SEQUENCE [LARGE SCALE GENOMIC DNA]</scope>
    <source>
        <strain evidence="4 5">B18-69</strain>
    </source>
</reference>
<dbReference type="PIRSF" id="PIRSF006162">
    <property type="entry name" value="PgpA"/>
    <property type="match status" value="1"/>
</dbReference>
<feature type="transmembrane region" description="Helical" evidence="2">
    <location>
        <begin position="20"/>
        <end position="45"/>
    </location>
</feature>
<dbReference type="SUPFAM" id="SSF101307">
    <property type="entry name" value="YutG-like"/>
    <property type="match status" value="1"/>
</dbReference>
<feature type="domain" description="YutG/PgpA" evidence="3">
    <location>
        <begin position="21"/>
        <end position="159"/>
    </location>
</feature>
<comment type="catalytic activity">
    <reaction evidence="1">
        <text>a 1,2-diacyl-sn-glycero-3-phospho-(1'-sn-glycero-3'-phosphate) + H2O = a 1,2-diacyl-sn-glycero-3-phospho-(1'-sn-glycerol) + phosphate</text>
        <dbReference type="Rhea" id="RHEA:33751"/>
        <dbReference type="ChEBI" id="CHEBI:15377"/>
        <dbReference type="ChEBI" id="CHEBI:43474"/>
        <dbReference type="ChEBI" id="CHEBI:60110"/>
        <dbReference type="ChEBI" id="CHEBI:64716"/>
        <dbReference type="EC" id="3.1.3.27"/>
    </reaction>
</comment>
<evidence type="ECO:0000313" key="5">
    <source>
        <dbReference type="Proteomes" id="UP000669605"/>
    </source>
</evidence>
<dbReference type="EMBL" id="JAAAUB010000008">
    <property type="protein sequence ID" value="NMH16823.1"/>
    <property type="molecule type" value="Genomic_DNA"/>
</dbReference>
<dbReference type="EC" id="3.1.3.27" evidence="1"/>
<keyword evidence="1" id="KW-0997">Cell inner membrane</keyword>
<keyword evidence="1 2" id="KW-0812">Transmembrane</keyword>
<keyword evidence="1" id="KW-0479">Metal-binding</keyword>
<keyword evidence="1" id="KW-1208">Phospholipid metabolism</keyword>
<keyword evidence="1" id="KW-0442">Lipid degradation</keyword>
<keyword evidence="5" id="KW-1185">Reference proteome</keyword>
<comment type="cofactor">
    <cofactor evidence="1">
        <name>Mg(2+)</name>
        <dbReference type="ChEBI" id="CHEBI:18420"/>
    </cofactor>
</comment>
<dbReference type="PANTHER" id="PTHR36305:SF1">
    <property type="entry name" value="PHOSPHATIDYLGLYCEROPHOSPHATASE A"/>
    <property type="match status" value="1"/>
</dbReference>
<comment type="subcellular location">
    <subcellularLocation>
        <location evidence="1">Cell inner membrane</location>
        <topology evidence="1">Multi-pass membrane protein</topology>
    </subcellularLocation>
</comment>
<dbReference type="CDD" id="cd06971">
    <property type="entry name" value="PgpA"/>
    <property type="match status" value="1"/>
</dbReference>
<proteinExistence type="predicted"/>
<keyword evidence="1" id="KW-0443">Lipid metabolism</keyword>
<evidence type="ECO:0000313" key="4">
    <source>
        <dbReference type="EMBL" id="NMH16823.1"/>
    </source>
</evidence>
<keyword evidence="1" id="KW-0595">Phospholipid degradation</keyword>
<keyword evidence="1 2" id="KW-0472">Membrane</keyword>
<comment type="function">
    <text evidence="1">Lipid phosphatase which dephosphorylates phosphatidylglycerophosphate (PGP) to phosphatidylglycerol (PG).</text>
</comment>
<dbReference type="Pfam" id="PF04608">
    <property type="entry name" value="PgpA"/>
    <property type="match status" value="1"/>
</dbReference>
<keyword evidence="2" id="KW-1133">Transmembrane helix</keyword>
<name>A0ABX1QLK3_9PROT</name>
<gene>
    <name evidence="4" type="ORF">GV368_06855</name>
</gene>
<dbReference type="PANTHER" id="PTHR36305">
    <property type="entry name" value="PHOSPHATIDYLGLYCEROPHOSPHATASE A"/>
    <property type="match status" value="1"/>
</dbReference>
<dbReference type="InterPro" id="IPR036681">
    <property type="entry name" value="PgpA-like_sf"/>
</dbReference>
<keyword evidence="1" id="KW-1003">Cell membrane</keyword>
<accession>A0ABX1QLK3</accession>
<dbReference type="Proteomes" id="UP000669605">
    <property type="component" value="Unassembled WGS sequence"/>
</dbReference>
<dbReference type="InterPro" id="IPR007686">
    <property type="entry name" value="YutG/PgpA"/>
</dbReference>
<dbReference type="InterPro" id="IPR026037">
    <property type="entry name" value="PgpA"/>
</dbReference>
<evidence type="ECO:0000259" key="3">
    <source>
        <dbReference type="Pfam" id="PF04608"/>
    </source>
</evidence>
<organism evidence="4 5">
    <name type="scientific">Tepidiphilus baoligensis</name>
    <dbReference type="NCBI Taxonomy" id="2698687"/>
    <lineage>
        <taxon>Bacteria</taxon>
        <taxon>Pseudomonadati</taxon>
        <taxon>Pseudomonadota</taxon>
        <taxon>Hydrogenophilia</taxon>
        <taxon>Hydrogenophilales</taxon>
        <taxon>Hydrogenophilaceae</taxon>
        <taxon>Tepidiphilus</taxon>
    </lineage>
</organism>
<evidence type="ECO:0000256" key="1">
    <source>
        <dbReference type="PIRNR" id="PIRNR006162"/>
    </source>
</evidence>
<keyword evidence="1" id="KW-0378">Hydrolase</keyword>
<keyword evidence="1" id="KW-0460">Magnesium</keyword>
<comment type="caution">
    <text evidence="4">The sequence shown here is derived from an EMBL/GenBank/DDBJ whole genome shotgun (WGS) entry which is preliminary data.</text>
</comment>
<feature type="transmembrane region" description="Helical" evidence="2">
    <location>
        <begin position="141"/>
        <end position="163"/>
    </location>
</feature>
<dbReference type="RefSeq" id="WP_169115999.1">
    <property type="nucleotide sequence ID" value="NZ_JAAAUB010000008.1"/>
</dbReference>
<feature type="transmembrane region" description="Helical" evidence="2">
    <location>
        <begin position="57"/>
        <end position="77"/>
    </location>
</feature>